<feature type="region of interest" description="Disordered" evidence="6">
    <location>
        <begin position="37"/>
        <end position="91"/>
    </location>
</feature>
<evidence type="ECO:0000256" key="1">
    <source>
        <dbReference type="ARBA" id="ARBA00004173"/>
    </source>
</evidence>
<dbReference type="PROSITE" id="PS51782">
    <property type="entry name" value="LYSM"/>
    <property type="match status" value="1"/>
</dbReference>
<dbReference type="CDD" id="cd00118">
    <property type="entry name" value="LysM"/>
    <property type="match status" value="1"/>
</dbReference>
<dbReference type="GO" id="GO:0005739">
    <property type="term" value="C:mitochondrion"/>
    <property type="evidence" value="ECO:0007669"/>
    <property type="project" value="UniProtKB-SubCell"/>
</dbReference>
<dbReference type="AlphaFoldDB" id="A0A6V7X963"/>
<gene>
    <name evidence="9" type="ORF">MENT_LOCUS48997</name>
</gene>
<feature type="region of interest" description="Disordered" evidence="6">
    <location>
        <begin position="417"/>
        <end position="438"/>
    </location>
</feature>
<dbReference type="SMART" id="SM00584">
    <property type="entry name" value="TLDc"/>
    <property type="match status" value="1"/>
</dbReference>
<dbReference type="PANTHER" id="PTHR23354">
    <property type="entry name" value="NUCLEOLAR PROTEIN 7/ESTROGEN RECEPTOR COACTIVATOR-RELATED"/>
    <property type="match status" value="1"/>
</dbReference>
<protein>
    <recommendedName>
        <fullName evidence="4">Oxidation resistance protein 1</fullName>
    </recommendedName>
</protein>
<name>A0A6V7X963_MELEN</name>
<dbReference type="SUPFAM" id="SSF54106">
    <property type="entry name" value="LysM domain"/>
    <property type="match status" value="1"/>
</dbReference>
<feature type="region of interest" description="Disordered" evidence="6">
    <location>
        <begin position="304"/>
        <end position="403"/>
    </location>
</feature>
<dbReference type="Pfam" id="PF07534">
    <property type="entry name" value="TLD"/>
    <property type="match status" value="1"/>
</dbReference>
<sequence length="1046" mass="115893">MFRLDRRIRSASSRIRKLENSAEAALVKAQQTAARSLSLRSRSSCQQQDSQKRHSSTLMGFLDLSPRKNTTNGENCELTPPWKGKQNLGEGSSREMNYVEVQNTDTLEGIAAAHDCTVGFLVKLNKLTSRMVFPGQKLLVPSFDETQTVSSSEKLENKIKEKSLGIHRGPGHAVPIPPNEIPLRSALSNTYKSYRHSTTASQPQNISSKDDNEPEFGRCASELDPEDQDCLQRFMKIKVKQITESDGTIVGTLLVTPNCLMFDPDVDHPLVQEKGSDLYGMVANMESIISVTVYKHISSLTGEKQNKEEDIFDPERVTSTPRMSIAGSRQGSPSSISKNQRISSLDKSTKTNLNEEERLDASFEGDQTIVYGTSAGTLLPGSYTSNASSDGESSNISNSELLPCIDEEREIQQRNEAIEKGKRPHGEKQSTSVEGFDGVNKQYEKRLSEGAQAITSLDLDEDNDQTGQQLINQMDSLDISKSGEQSQRRSPLPFSRYSPGMARKSFGKLGRTLSAKATSFKGSVQSVASGTQKVAHGVVSHTLSAADHIQAGIQSSAKVVASVPGSIMNISSGLIQEGQNGVMEVVESVKDVLSNENNEPQQEQIDRQTMKRERSLATLESLYQRTQQAREQAAIQRALDTGFVLGSEERSVFEKKQKYNDITNNNGQNERNSIDSPPEPPYYMTVRVDRSRQQRKKTQLSRRNSKEIVDSTGASLSAADFFESGCLFGNKRKREFWFAVPRSRVDAIYHFLLQWSPQKYGQVKASSADETNVVDENTPNEMISTGVNTKQDFGAFVVLDRDVDDEALTGEKPSHHFGKLDREWEVCAVREICRRLSLEDSLEPSELPLPDGALQSQVLDEFMIRQIVDILPPRAEGYPWVNIYSSEKHGFSLATLYRKMSEWKEEMSPVLLIIRDVVGHVFGAVCSTALQPLTPPHYVGTGDSCLLFRFTGEHPHTRELRTFHWTGDNQFFVNATKDFLSIGAGGLSSITNSRSTCPTAAGLWLDADLNNGRSQNCATFNNEPLAGGLEGDFVIQFVEAFGFSMS</sequence>
<dbReference type="Proteomes" id="UP000580250">
    <property type="component" value="Unassembled WGS sequence"/>
</dbReference>
<dbReference type="OrthoDB" id="26679at2759"/>
<evidence type="ECO:0000313" key="10">
    <source>
        <dbReference type="Proteomes" id="UP000580250"/>
    </source>
</evidence>
<evidence type="ECO:0000259" key="7">
    <source>
        <dbReference type="PROSITE" id="PS51782"/>
    </source>
</evidence>
<feature type="region of interest" description="Disordered" evidence="6">
    <location>
        <begin position="196"/>
        <end position="222"/>
    </location>
</feature>
<evidence type="ECO:0000259" key="8">
    <source>
        <dbReference type="PROSITE" id="PS51886"/>
    </source>
</evidence>
<feature type="compositionally biased region" description="Polar residues" evidence="6">
    <location>
        <begin position="660"/>
        <end position="675"/>
    </location>
</feature>
<organism evidence="9 10">
    <name type="scientific">Meloidogyne enterolobii</name>
    <name type="common">Root-knot nematode worm</name>
    <name type="synonym">Meloidogyne mayaguensis</name>
    <dbReference type="NCBI Taxonomy" id="390850"/>
    <lineage>
        <taxon>Eukaryota</taxon>
        <taxon>Metazoa</taxon>
        <taxon>Ecdysozoa</taxon>
        <taxon>Nematoda</taxon>
        <taxon>Chromadorea</taxon>
        <taxon>Rhabditida</taxon>
        <taxon>Tylenchina</taxon>
        <taxon>Tylenchomorpha</taxon>
        <taxon>Tylenchoidea</taxon>
        <taxon>Meloidogynidae</taxon>
        <taxon>Meloidogyninae</taxon>
        <taxon>Meloidogyne</taxon>
    </lineage>
</organism>
<dbReference type="PANTHER" id="PTHR23354:SF62">
    <property type="entry name" value="MUSTARD, ISOFORM V"/>
    <property type="match status" value="1"/>
</dbReference>
<dbReference type="InterPro" id="IPR006571">
    <property type="entry name" value="TLDc_dom"/>
</dbReference>
<comment type="subcellular location">
    <subcellularLocation>
        <location evidence="1">Mitochondrion</location>
    </subcellularLocation>
</comment>
<feature type="domain" description="LysM" evidence="7">
    <location>
        <begin position="97"/>
        <end position="140"/>
    </location>
</feature>
<dbReference type="InterPro" id="IPR036779">
    <property type="entry name" value="LysM_dom_sf"/>
</dbReference>
<reference evidence="9 10" key="1">
    <citation type="submission" date="2020-08" db="EMBL/GenBank/DDBJ databases">
        <authorList>
            <person name="Koutsovoulos G."/>
            <person name="Danchin GJ E."/>
        </authorList>
    </citation>
    <scope>NUCLEOTIDE SEQUENCE [LARGE SCALE GENOMIC DNA]</scope>
</reference>
<feature type="compositionally biased region" description="Polar residues" evidence="6">
    <location>
        <begin position="317"/>
        <end position="346"/>
    </location>
</feature>
<feature type="region of interest" description="Disordered" evidence="6">
    <location>
        <begin position="478"/>
        <end position="499"/>
    </location>
</feature>
<feature type="compositionally biased region" description="Basic and acidic residues" evidence="6">
    <location>
        <begin position="347"/>
        <end position="361"/>
    </location>
</feature>
<feature type="compositionally biased region" description="Low complexity" evidence="6">
    <location>
        <begin position="37"/>
        <end position="49"/>
    </location>
</feature>
<comment type="similarity">
    <text evidence="2">Belongs to the OXR1 family.</text>
</comment>
<evidence type="ECO:0000256" key="6">
    <source>
        <dbReference type="SAM" id="MobiDB-lite"/>
    </source>
</evidence>
<dbReference type="EMBL" id="CAJEWN010001253">
    <property type="protein sequence ID" value="CAD2195880.1"/>
    <property type="molecule type" value="Genomic_DNA"/>
</dbReference>
<feature type="region of interest" description="Disordered" evidence="6">
    <location>
        <begin position="656"/>
        <end position="681"/>
    </location>
</feature>
<dbReference type="Gene3D" id="3.10.350.10">
    <property type="entry name" value="LysM domain"/>
    <property type="match status" value="1"/>
</dbReference>
<feature type="compositionally biased region" description="Polar residues" evidence="6">
    <location>
        <begin position="196"/>
        <end position="207"/>
    </location>
</feature>
<accession>A0A6V7X963</accession>
<dbReference type="InterPro" id="IPR018392">
    <property type="entry name" value="LysM"/>
</dbReference>
<feature type="compositionally biased region" description="Basic and acidic residues" evidence="6">
    <location>
        <begin position="304"/>
        <end position="316"/>
    </location>
</feature>
<proteinExistence type="inferred from homology"/>
<dbReference type="Pfam" id="PF01476">
    <property type="entry name" value="LysM"/>
    <property type="match status" value="1"/>
</dbReference>
<evidence type="ECO:0000313" key="9">
    <source>
        <dbReference type="EMBL" id="CAD2195880.1"/>
    </source>
</evidence>
<keyword evidence="3" id="KW-0496">Mitochondrion</keyword>
<feature type="domain" description="TLDc" evidence="8">
    <location>
        <begin position="857"/>
        <end position="1044"/>
    </location>
</feature>
<dbReference type="GO" id="GO:0006979">
    <property type="term" value="P:response to oxidative stress"/>
    <property type="evidence" value="ECO:0007669"/>
    <property type="project" value="TreeGrafter"/>
</dbReference>
<keyword evidence="5" id="KW-0175">Coiled coil</keyword>
<dbReference type="PROSITE" id="PS51886">
    <property type="entry name" value="TLDC"/>
    <property type="match status" value="1"/>
</dbReference>
<evidence type="ECO:0000256" key="4">
    <source>
        <dbReference type="ARBA" id="ARBA00040604"/>
    </source>
</evidence>
<dbReference type="GO" id="GO:0005634">
    <property type="term" value="C:nucleus"/>
    <property type="evidence" value="ECO:0007669"/>
    <property type="project" value="TreeGrafter"/>
</dbReference>
<comment type="caution">
    <text evidence="9">The sequence shown here is derived from an EMBL/GenBank/DDBJ whole genome shotgun (WGS) entry which is preliminary data.</text>
</comment>
<evidence type="ECO:0000256" key="5">
    <source>
        <dbReference type="SAM" id="Coils"/>
    </source>
</evidence>
<feature type="compositionally biased region" description="Basic and acidic residues" evidence="6">
    <location>
        <begin position="417"/>
        <end position="428"/>
    </location>
</feature>
<evidence type="ECO:0000256" key="2">
    <source>
        <dbReference type="ARBA" id="ARBA00009540"/>
    </source>
</evidence>
<feature type="coiled-coil region" evidence="5">
    <location>
        <begin position="1"/>
        <end position="35"/>
    </location>
</feature>
<feature type="compositionally biased region" description="Low complexity" evidence="6">
    <location>
        <begin position="385"/>
        <end position="399"/>
    </location>
</feature>
<evidence type="ECO:0000256" key="3">
    <source>
        <dbReference type="ARBA" id="ARBA00023128"/>
    </source>
</evidence>
<dbReference type="SMART" id="SM00257">
    <property type="entry name" value="LysM"/>
    <property type="match status" value="1"/>
</dbReference>